<proteinExistence type="predicted"/>
<name>A0AAV1HZC1_9CHLO</name>
<dbReference type="EMBL" id="CAUYUE010000004">
    <property type="protein sequence ID" value="CAK0766047.1"/>
    <property type="molecule type" value="Genomic_DNA"/>
</dbReference>
<reference evidence="1 2" key="1">
    <citation type="submission" date="2023-10" db="EMBL/GenBank/DDBJ databases">
        <authorList>
            <person name="Maclean D."/>
            <person name="Macfadyen A."/>
        </authorList>
    </citation>
    <scope>NUCLEOTIDE SEQUENCE [LARGE SCALE GENOMIC DNA]</scope>
</reference>
<keyword evidence="2" id="KW-1185">Reference proteome</keyword>
<sequence>MSTQVFDNVRVNDVFYSTIAQARDATGLTVQDTNGTTLLQVSTGTVLLFGDQRQENNGIQKQVYLNQRTVGSSAGNYTVPVLNITLPSGACSGFKLFVTITNTAGSLVKFDEYIGNATWTTAGGVARVWQLASTPASCSNASAASIADATSASLGPASVSGGLATYTLSLAMTVSGSSPGSVTANVYCEHYGSKLVTLSGPP</sequence>
<comment type="caution">
    <text evidence="1">The sequence shown here is derived from an EMBL/GenBank/DDBJ whole genome shotgun (WGS) entry which is preliminary data.</text>
</comment>
<dbReference type="Proteomes" id="UP001314263">
    <property type="component" value="Unassembled WGS sequence"/>
</dbReference>
<dbReference type="AlphaFoldDB" id="A0AAV1HZC1"/>
<evidence type="ECO:0000313" key="1">
    <source>
        <dbReference type="EMBL" id="CAK0766047.1"/>
    </source>
</evidence>
<protein>
    <submittedName>
        <fullName evidence="1">Uncharacterized protein</fullName>
    </submittedName>
</protein>
<gene>
    <name evidence="1" type="ORF">CVIRNUC_003319</name>
</gene>
<organism evidence="1 2">
    <name type="scientific">Coccomyxa viridis</name>
    <dbReference type="NCBI Taxonomy" id="1274662"/>
    <lineage>
        <taxon>Eukaryota</taxon>
        <taxon>Viridiplantae</taxon>
        <taxon>Chlorophyta</taxon>
        <taxon>core chlorophytes</taxon>
        <taxon>Trebouxiophyceae</taxon>
        <taxon>Trebouxiophyceae incertae sedis</taxon>
        <taxon>Coccomyxaceae</taxon>
        <taxon>Coccomyxa</taxon>
    </lineage>
</organism>
<accession>A0AAV1HZC1</accession>
<evidence type="ECO:0000313" key="2">
    <source>
        <dbReference type="Proteomes" id="UP001314263"/>
    </source>
</evidence>